<dbReference type="SUPFAM" id="SSF47370">
    <property type="entry name" value="Bromodomain"/>
    <property type="match status" value="2"/>
</dbReference>
<dbReference type="Gene3D" id="1.20.1270.220">
    <property type="match status" value="1"/>
</dbReference>
<evidence type="ECO:0000256" key="1">
    <source>
        <dbReference type="ARBA" id="ARBA00023117"/>
    </source>
</evidence>
<keyword evidence="1 2" id="KW-0103">Bromodomain</keyword>
<dbReference type="EMBL" id="JBCLYO010000002">
    <property type="protein sequence ID" value="KAL0092478.1"/>
    <property type="molecule type" value="Genomic_DNA"/>
</dbReference>
<dbReference type="Pfam" id="PF17035">
    <property type="entry name" value="BET"/>
    <property type="match status" value="1"/>
</dbReference>
<evidence type="ECO:0000256" key="3">
    <source>
        <dbReference type="SAM" id="MobiDB-lite"/>
    </source>
</evidence>
<reference evidence="6 7" key="1">
    <citation type="submission" date="2024-04" db="EMBL/GenBank/DDBJ databases">
        <title>Symmetric and asymmetric DNA N6-adenine methylation regulates different biological responses in Mucorales.</title>
        <authorList>
            <consortium name="Lawrence Berkeley National Laboratory"/>
            <person name="Lax C."/>
            <person name="Mondo S.J."/>
            <person name="Osorio-Concepcion M."/>
            <person name="Muszewska A."/>
            <person name="Corrochano-Luque M."/>
            <person name="Gutierrez G."/>
            <person name="Riley R."/>
            <person name="Lipzen A."/>
            <person name="Guo J."/>
            <person name="Hundley H."/>
            <person name="Amirebrahimi M."/>
            <person name="Ng V."/>
            <person name="Lorenzo-Gutierrez D."/>
            <person name="Binder U."/>
            <person name="Yang J."/>
            <person name="Song Y."/>
            <person name="Canovas D."/>
            <person name="Navarro E."/>
            <person name="Freitag M."/>
            <person name="Gabaldon T."/>
            <person name="Grigoriev I.V."/>
            <person name="Corrochano L.M."/>
            <person name="Nicolas F.E."/>
            <person name="Garre V."/>
        </authorList>
    </citation>
    <scope>NUCLEOTIDE SEQUENCE [LARGE SCALE GENOMIC DNA]</scope>
    <source>
        <strain evidence="6 7">L51</strain>
    </source>
</reference>
<feature type="region of interest" description="Disordered" evidence="3">
    <location>
        <begin position="610"/>
        <end position="681"/>
    </location>
</feature>
<dbReference type="InterPro" id="IPR043509">
    <property type="entry name" value="Bromo_Brdt_II"/>
</dbReference>
<evidence type="ECO:0000256" key="2">
    <source>
        <dbReference type="PROSITE-ProRule" id="PRU00035"/>
    </source>
</evidence>
<dbReference type="Pfam" id="PF00439">
    <property type="entry name" value="Bromodomain"/>
    <property type="match status" value="2"/>
</dbReference>
<feature type="compositionally biased region" description="Acidic residues" evidence="3">
    <location>
        <begin position="410"/>
        <end position="421"/>
    </location>
</feature>
<feature type="compositionally biased region" description="Low complexity" evidence="3">
    <location>
        <begin position="471"/>
        <end position="482"/>
    </location>
</feature>
<feature type="compositionally biased region" description="Basic and acidic residues" evidence="3">
    <location>
        <begin position="626"/>
        <end position="647"/>
    </location>
</feature>
<dbReference type="PANTHER" id="PTHR22880:SF225">
    <property type="entry name" value="BROMODOMAIN-CONTAINING PROTEIN BET-1-RELATED"/>
    <property type="match status" value="1"/>
</dbReference>
<dbReference type="PANTHER" id="PTHR22880">
    <property type="entry name" value="FALZ-RELATED BROMODOMAIN-CONTAINING PROTEINS"/>
    <property type="match status" value="1"/>
</dbReference>
<dbReference type="SMART" id="SM00297">
    <property type="entry name" value="BROMO"/>
    <property type="match status" value="2"/>
</dbReference>
<dbReference type="Gene3D" id="1.20.920.10">
    <property type="entry name" value="Bromodomain-like"/>
    <property type="match status" value="2"/>
</dbReference>
<evidence type="ECO:0000313" key="6">
    <source>
        <dbReference type="EMBL" id="KAL0092478.1"/>
    </source>
</evidence>
<feature type="domain" description="Bromo" evidence="4">
    <location>
        <begin position="122"/>
        <end position="194"/>
    </location>
</feature>
<name>A0ABR3B8U8_PHYBL</name>
<dbReference type="PRINTS" id="PR00503">
    <property type="entry name" value="BROMODOMAIN"/>
</dbReference>
<comment type="caution">
    <text evidence="6">The sequence shown here is derived from an EMBL/GenBank/DDBJ whole genome shotgun (WGS) entry which is preliminary data.</text>
</comment>
<dbReference type="InterPro" id="IPR038336">
    <property type="entry name" value="NET_sf"/>
</dbReference>
<feature type="compositionally biased region" description="Low complexity" evidence="3">
    <location>
        <begin position="659"/>
        <end position="681"/>
    </location>
</feature>
<dbReference type="Proteomes" id="UP001448207">
    <property type="component" value="Unassembled WGS sequence"/>
</dbReference>
<proteinExistence type="predicted"/>
<feature type="compositionally biased region" description="Low complexity" evidence="3">
    <location>
        <begin position="513"/>
        <end position="531"/>
    </location>
</feature>
<feature type="domain" description="Bromo" evidence="4">
    <location>
        <begin position="307"/>
        <end position="379"/>
    </location>
</feature>
<feature type="compositionally biased region" description="Basic and acidic residues" evidence="3">
    <location>
        <begin position="257"/>
        <end position="269"/>
    </location>
</feature>
<feature type="region of interest" description="Disordered" evidence="3">
    <location>
        <begin position="395"/>
        <end position="423"/>
    </location>
</feature>
<dbReference type="PROSITE" id="PS51525">
    <property type="entry name" value="NET"/>
    <property type="match status" value="1"/>
</dbReference>
<dbReference type="CDD" id="cd05498">
    <property type="entry name" value="Bromo_Brdt_II_like"/>
    <property type="match status" value="1"/>
</dbReference>
<keyword evidence="7" id="KW-1185">Reference proteome</keyword>
<accession>A0ABR3B8U8</accession>
<feature type="compositionally biased region" description="Pro residues" evidence="3">
    <location>
        <begin position="398"/>
        <end position="407"/>
    </location>
</feature>
<feature type="compositionally biased region" description="Low complexity" evidence="3">
    <location>
        <begin position="244"/>
        <end position="256"/>
    </location>
</feature>
<feature type="compositionally biased region" description="Basic residues" evidence="3">
    <location>
        <begin position="497"/>
        <end position="512"/>
    </location>
</feature>
<protein>
    <submittedName>
        <fullName evidence="6">Bromodomain-containing protein</fullName>
    </submittedName>
</protein>
<evidence type="ECO:0000259" key="4">
    <source>
        <dbReference type="PROSITE" id="PS50014"/>
    </source>
</evidence>
<evidence type="ECO:0000313" key="7">
    <source>
        <dbReference type="Proteomes" id="UP001448207"/>
    </source>
</evidence>
<feature type="region of interest" description="Disordered" evidence="3">
    <location>
        <begin position="1"/>
        <end position="103"/>
    </location>
</feature>
<feature type="compositionally biased region" description="Polar residues" evidence="3">
    <location>
        <begin position="63"/>
        <end position="76"/>
    </location>
</feature>
<feature type="compositionally biased region" description="Basic residues" evidence="3">
    <location>
        <begin position="612"/>
        <end position="624"/>
    </location>
</feature>
<feature type="compositionally biased region" description="Low complexity" evidence="3">
    <location>
        <begin position="77"/>
        <end position="99"/>
    </location>
</feature>
<dbReference type="InterPro" id="IPR050935">
    <property type="entry name" value="Bromo_chromatin_reader"/>
</dbReference>
<evidence type="ECO:0000259" key="5">
    <source>
        <dbReference type="PROSITE" id="PS51525"/>
    </source>
</evidence>
<feature type="compositionally biased region" description="Polar residues" evidence="3">
    <location>
        <begin position="8"/>
        <end position="24"/>
    </location>
</feature>
<dbReference type="InterPro" id="IPR027353">
    <property type="entry name" value="NET_dom"/>
</dbReference>
<dbReference type="InterPro" id="IPR036427">
    <property type="entry name" value="Bromodomain-like_sf"/>
</dbReference>
<feature type="region of interest" description="Disordered" evidence="3">
    <location>
        <begin position="207"/>
        <end position="290"/>
    </location>
</feature>
<feature type="domain" description="NET" evidence="5">
    <location>
        <begin position="537"/>
        <end position="618"/>
    </location>
</feature>
<sequence>MSTKFDRMNSPSNEQTGSPKNTRSGSEEEMAVTKKNETTAVSMMALPSPAAEVSMGELRAAKPSSTTTTNGNKQQKSSTSTSSSLLLSSSPSSSSFSPSFYPPTQMTRDQLKYSAAITRELKKHRDAAPFLHPVDYVKMNVPDYPKVVRHPMDLTTVDRKLSRGQYVDVDAFVADVRLVFNNCYKFNGPEAMISMLCQNVESAFEKSMRQMPPSKEPSPPLTNSSGSADEARDDNETNNRSRRPGSPLSLSSSNIRRISEDLRPKREIHPPASKDYPEPMTKRLAPRKNDVQMKFCGQTLREMKKSKYRDINYPFLAPVDIVALHIPDYPTIVKHPMDLSTIERKLNQGEYDTPDDFEADVRLMFKNCYLYNPPAIPVHKMGKELEKVFDEKWKQKPLPQPPQPQPQPSEQEDDYESDEEERERIAELERHIATISQQIASMKSSKKRKDKSSVSKQSGSTGKVRPKESQHQQQSQQQQTNNTHHHHTNNNNTNNNNHHHNNNTNNHHHHHNSQQSQQPRSRSTNQSTNSSTKRKRPMAQREELAEFTFEQKKDLSERINSLGGEELNTVVTIIQSSMPNLDEGQEEIVLDIDALDRRTLHRLHEFVTGKRLNPRKQTHKRGRTHYSQEDADRKIQELEKTLQKFDGPKQFQAASGHASSSESDSDSSSGSDSEDSGSSSD</sequence>
<dbReference type="InterPro" id="IPR001487">
    <property type="entry name" value="Bromodomain"/>
</dbReference>
<feature type="compositionally biased region" description="Basic and acidic residues" evidence="3">
    <location>
        <begin position="275"/>
        <end position="290"/>
    </location>
</feature>
<gene>
    <name evidence="6" type="ORF">J3Q64DRAFT_1719113</name>
</gene>
<feature type="region of interest" description="Disordered" evidence="3">
    <location>
        <begin position="437"/>
        <end position="542"/>
    </location>
</feature>
<organism evidence="6 7">
    <name type="scientific">Phycomyces blakesleeanus</name>
    <dbReference type="NCBI Taxonomy" id="4837"/>
    <lineage>
        <taxon>Eukaryota</taxon>
        <taxon>Fungi</taxon>
        <taxon>Fungi incertae sedis</taxon>
        <taxon>Mucoromycota</taxon>
        <taxon>Mucoromycotina</taxon>
        <taxon>Mucoromycetes</taxon>
        <taxon>Mucorales</taxon>
        <taxon>Phycomycetaceae</taxon>
        <taxon>Phycomyces</taxon>
    </lineage>
</organism>
<dbReference type="PROSITE" id="PS50014">
    <property type="entry name" value="BROMODOMAIN_2"/>
    <property type="match status" value="2"/>
</dbReference>